<evidence type="ECO:0000313" key="2">
    <source>
        <dbReference type="EMBL" id="SBV93504.1"/>
    </source>
</evidence>
<keyword evidence="1" id="KW-1133">Transmembrane helix</keyword>
<keyword evidence="1" id="KW-0812">Transmembrane</keyword>
<dbReference type="EMBL" id="FLUN01000001">
    <property type="protein sequence ID" value="SBV93504.1"/>
    <property type="molecule type" value="Genomic_DNA"/>
</dbReference>
<dbReference type="AlphaFoldDB" id="A0A212J2C3"/>
<gene>
    <name evidence="2" type="ORF">KL86CLO1_10388</name>
</gene>
<protein>
    <submittedName>
        <fullName evidence="2">Uncharacterized protein</fullName>
    </submittedName>
</protein>
<feature type="transmembrane region" description="Helical" evidence="1">
    <location>
        <begin position="31"/>
        <end position="48"/>
    </location>
</feature>
<name>A0A212J2C3_9FIRM</name>
<evidence type="ECO:0000256" key="1">
    <source>
        <dbReference type="SAM" id="Phobius"/>
    </source>
</evidence>
<organism evidence="2">
    <name type="scientific">uncultured Eubacteriales bacterium</name>
    <dbReference type="NCBI Taxonomy" id="172733"/>
    <lineage>
        <taxon>Bacteria</taxon>
        <taxon>Bacillati</taxon>
        <taxon>Bacillota</taxon>
        <taxon>Clostridia</taxon>
        <taxon>Eubacteriales</taxon>
        <taxon>environmental samples</taxon>
    </lineage>
</organism>
<feature type="transmembrane region" description="Helical" evidence="1">
    <location>
        <begin position="7"/>
        <end position="25"/>
    </location>
</feature>
<proteinExistence type="predicted"/>
<keyword evidence="1" id="KW-0472">Membrane</keyword>
<accession>A0A212J2C3</accession>
<sequence>MKLKSVLWYLGVVLTAAALILAAMWKSWPLSIAALVLALILRATNKYIPLPKVYERMGVKNDLFEGKVKQ</sequence>
<reference evidence="2" key="1">
    <citation type="submission" date="2016-04" db="EMBL/GenBank/DDBJ databases">
        <authorList>
            <person name="Evans L.H."/>
            <person name="Alamgir A."/>
            <person name="Owens N."/>
            <person name="Weber N.D."/>
            <person name="Virtaneva K."/>
            <person name="Barbian K."/>
            <person name="Babar A."/>
            <person name="Rosenke K."/>
        </authorList>
    </citation>
    <scope>NUCLEOTIDE SEQUENCE</scope>
    <source>
        <strain evidence="2">86</strain>
    </source>
</reference>